<dbReference type="Proteomes" id="UP001597492">
    <property type="component" value="Unassembled WGS sequence"/>
</dbReference>
<evidence type="ECO:0000313" key="2">
    <source>
        <dbReference type="EMBL" id="MFD2758793.1"/>
    </source>
</evidence>
<dbReference type="SUPFAM" id="SSF54593">
    <property type="entry name" value="Glyoxalase/Bleomycin resistance protein/Dihydroxybiphenyl dioxygenase"/>
    <property type="match status" value="1"/>
</dbReference>
<dbReference type="PANTHER" id="PTHR35908:SF1">
    <property type="entry name" value="CONSERVED PROTEIN"/>
    <property type="match status" value="1"/>
</dbReference>
<dbReference type="Gene3D" id="3.10.180.10">
    <property type="entry name" value="2,3-Dihydroxybiphenyl 1,2-Dioxygenase, domain 1"/>
    <property type="match status" value="1"/>
</dbReference>
<protein>
    <submittedName>
        <fullName evidence="2">VOC family protein</fullName>
    </submittedName>
</protein>
<dbReference type="EMBL" id="JBHUNE010000007">
    <property type="protein sequence ID" value="MFD2758793.1"/>
    <property type="molecule type" value="Genomic_DNA"/>
</dbReference>
<name>A0ABW5UZH3_9MICO</name>
<dbReference type="Pfam" id="PF18029">
    <property type="entry name" value="Glyoxalase_6"/>
    <property type="match status" value="1"/>
</dbReference>
<dbReference type="PROSITE" id="PS51819">
    <property type="entry name" value="VOC"/>
    <property type="match status" value="1"/>
</dbReference>
<comment type="caution">
    <text evidence="2">The sequence shown here is derived from an EMBL/GenBank/DDBJ whole genome shotgun (WGS) entry which is preliminary data.</text>
</comment>
<dbReference type="InterPro" id="IPR029068">
    <property type="entry name" value="Glyas_Bleomycin-R_OHBP_Dase"/>
</dbReference>
<dbReference type="InterPro" id="IPR041581">
    <property type="entry name" value="Glyoxalase_6"/>
</dbReference>
<accession>A0ABW5UZH3</accession>
<dbReference type="PANTHER" id="PTHR35908">
    <property type="entry name" value="HYPOTHETICAL FUSION PROTEIN"/>
    <property type="match status" value="1"/>
</dbReference>
<keyword evidence="3" id="KW-1185">Reference proteome</keyword>
<evidence type="ECO:0000259" key="1">
    <source>
        <dbReference type="PROSITE" id="PS51819"/>
    </source>
</evidence>
<dbReference type="CDD" id="cd06587">
    <property type="entry name" value="VOC"/>
    <property type="match status" value="1"/>
</dbReference>
<dbReference type="InterPro" id="IPR037523">
    <property type="entry name" value="VOC_core"/>
</dbReference>
<dbReference type="RefSeq" id="WP_019619076.1">
    <property type="nucleotide sequence ID" value="NZ_JBHUNE010000007.1"/>
</dbReference>
<organism evidence="2 3">
    <name type="scientific">Gulosibacter faecalis</name>
    <dbReference type="NCBI Taxonomy" id="272240"/>
    <lineage>
        <taxon>Bacteria</taxon>
        <taxon>Bacillati</taxon>
        <taxon>Actinomycetota</taxon>
        <taxon>Actinomycetes</taxon>
        <taxon>Micrococcales</taxon>
        <taxon>Microbacteriaceae</taxon>
        <taxon>Gulosibacter</taxon>
    </lineage>
</organism>
<feature type="domain" description="VOC" evidence="1">
    <location>
        <begin position="4"/>
        <end position="128"/>
    </location>
</feature>
<reference evidence="3" key="1">
    <citation type="journal article" date="2019" name="Int. J. Syst. Evol. Microbiol.">
        <title>The Global Catalogue of Microorganisms (GCM) 10K type strain sequencing project: providing services to taxonomists for standard genome sequencing and annotation.</title>
        <authorList>
            <consortium name="The Broad Institute Genomics Platform"/>
            <consortium name="The Broad Institute Genome Sequencing Center for Infectious Disease"/>
            <person name="Wu L."/>
            <person name="Ma J."/>
        </authorList>
    </citation>
    <scope>NUCLEOTIDE SEQUENCE [LARGE SCALE GENOMIC DNA]</scope>
    <source>
        <strain evidence="3">TISTR 1514</strain>
    </source>
</reference>
<sequence>MKITQHYVALDAVDYWAEAEFWAAVFGGEVRDEFDWDDWLTVAVDGRTVVAVQHAPDHVAPDWPSDDPGRQQLQAHLDIYVEQREVAAAEAEVLALGARLLQAHEEVTEPEGFRVYADPAGHPFCICW</sequence>
<proteinExistence type="predicted"/>
<gene>
    <name evidence="2" type="ORF">ACFSW7_10440</name>
</gene>
<evidence type="ECO:0000313" key="3">
    <source>
        <dbReference type="Proteomes" id="UP001597492"/>
    </source>
</evidence>